<reference evidence="2 5" key="2">
    <citation type="submission" date="2022-05" db="EMBL/GenBank/DDBJ databases">
        <title>Genome Sequencing of Bee-Associated Microbes.</title>
        <authorList>
            <person name="Dunlap C."/>
        </authorList>
    </citation>
    <scope>NUCLEOTIDE SEQUENCE [LARGE SCALE GENOMIC DNA]</scope>
    <source>
        <strain evidence="2 5">NRRL B-23120</strain>
    </source>
</reference>
<dbReference type="Gene3D" id="3.30.2310.20">
    <property type="entry name" value="RelE-like"/>
    <property type="match status" value="1"/>
</dbReference>
<dbReference type="RefSeq" id="WP_042231056.1">
    <property type="nucleotide sequence ID" value="NZ_CP026520.1"/>
</dbReference>
<dbReference type="SUPFAM" id="SSF143011">
    <property type="entry name" value="RelE-like"/>
    <property type="match status" value="1"/>
</dbReference>
<dbReference type="AlphaFoldDB" id="A0A410WTJ4"/>
<evidence type="ECO:0000256" key="1">
    <source>
        <dbReference type="ARBA" id="ARBA00022649"/>
    </source>
</evidence>
<dbReference type="Proteomes" id="UP000288943">
    <property type="component" value="Chromosome"/>
</dbReference>
<keyword evidence="5" id="KW-1185">Reference proteome</keyword>
<dbReference type="InterPro" id="IPR007712">
    <property type="entry name" value="RelE/ParE_toxin"/>
</dbReference>
<evidence type="ECO:0000313" key="2">
    <source>
        <dbReference type="EMBL" id="MCY9594947.1"/>
    </source>
</evidence>
<evidence type="ECO:0000313" key="3">
    <source>
        <dbReference type="EMBL" id="QAV17816.1"/>
    </source>
</evidence>
<dbReference type="GeneID" id="95374970"/>
<dbReference type="OrthoDB" id="2620644at2"/>
<sequence length="92" mass="11112">MNIKWTQAARDSLKQIQSQHYTREETKRYQIELVRKIQHKILLLSTAIPTNEPSWAGTYRIFIDRYKVYYSFSADHQTVYIEALRHQHQKSD</sequence>
<protein>
    <submittedName>
        <fullName evidence="3">Type II toxin-antitoxin system RelE/ParE family toxin</fullName>
    </submittedName>
</protein>
<accession>A0A410WTJ4</accession>
<gene>
    <name evidence="2" type="ORF">M5X16_04050</name>
    <name evidence="3" type="ORF">PC41400_09130</name>
</gene>
<proteinExistence type="predicted"/>
<name>A0A410WTJ4_9BACL</name>
<organism evidence="3 4">
    <name type="scientific">Paenibacillus chitinolyticus</name>
    <dbReference type="NCBI Taxonomy" id="79263"/>
    <lineage>
        <taxon>Bacteria</taxon>
        <taxon>Bacillati</taxon>
        <taxon>Bacillota</taxon>
        <taxon>Bacilli</taxon>
        <taxon>Bacillales</taxon>
        <taxon>Paenibacillaceae</taxon>
        <taxon>Paenibacillus</taxon>
    </lineage>
</organism>
<dbReference type="InterPro" id="IPR035093">
    <property type="entry name" value="RelE/ParE_toxin_dom_sf"/>
</dbReference>
<dbReference type="EMBL" id="CP026520">
    <property type="protein sequence ID" value="QAV17816.1"/>
    <property type="molecule type" value="Genomic_DNA"/>
</dbReference>
<dbReference type="EMBL" id="JAMDMJ010000004">
    <property type="protein sequence ID" value="MCY9594947.1"/>
    <property type="molecule type" value="Genomic_DNA"/>
</dbReference>
<keyword evidence="1" id="KW-1277">Toxin-antitoxin system</keyword>
<evidence type="ECO:0000313" key="4">
    <source>
        <dbReference type="Proteomes" id="UP000288943"/>
    </source>
</evidence>
<dbReference type="KEGG" id="pchi:PC41400_09130"/>
<evidence type="ECO:0000313" key="5">
    <source>
        <dbReference type="Proteomes" id="UP001527202"/>
    </source>
</evidence>
<dbReference type="Pfam" id="PF05016">
    <property type="entry name" value="ParE_toxin"/>
    <property type="match status" value="1"/>
</dbReference>
<reference evidence="3 4" key="1">
    <citation type="submission" date="2018-01" db="EMBL/GenBank/DDBJ databases">
        <title>The whole genome sequencing and assembly of Paenibacillus chitinolyticus KCCM 41400 strain.</title>
        <authorList>
            <person name="Kim J.-Y."/>
            <person name="Park M.-K."/>
            <person name="Lee Y.-J."/>
            <person name="Yi H."/>
            <person name="Bahn Y.-S."/>
            <person name="Kim J.F."/>
            <person name="Lee D.-W."/>
        </authorList>
    </citation>
    <scope>NUCLEOTIDE SEQUENCE [LARGE SCALE GENOMIC DNA]</scope>
    <source>
        <strain evidence="3 4">KCCM 41400</strain>
    </source>
</reference>
<dbReference type="Proteomes" id="UP001527202">
    <property type="component" value="Unassembled WGS sequence"/>
</dbReference>